<dbReference type="NCBIfam" id="NF003740">
    <property type="entry name" value="PRK05337.1"/>
    <property type="match status" value="1"/>
</dbReference>
<dbReference type="AlphaFoldDB" id="A0A9X2PFA5"/>
<proteinExistence type="inferred from homology"/>
<dbReference type="GO" id="GO:0009254">
    <property type="term" value="P:peptidoglycan turnover"/>
    <property type="evidence" value="ECO:0007669"/>
    <property type="project" value="TreeGrafter"/>
</dbReference>
<keyword evidence="4 7" id="KW-0378">Hydrolase</keyword>
<name>A0A9X2PFA5_9HYPH</name>
<comment type="caution">
    <text evidence="7">The sequence shown here is derived from an EMBL/GenBank/DDBJ whole genome shotgun (WGS) entry which is preliminary data.</text>
</comment>
<comment type="catalytic activity">
    <reaction evidence="1">
        <text>Hydrolysis of terminal non-reducing N-acetyl-D-hexosamine residues in N-acetyl-beta-D-hexosaminides.</text>
        <dbReference type="EC" id="3.2.1.52"/>
    </reaction>
</comment>
<comment type="similarity">
    <text evidence="2">Belongs to the glycosyl hydrolase 3 family.</text>
</comment>
<dbReference type="InterPro" id="IPR001764">
    <property type="entry name" value="Glyco_hydro_3_N"/>
</dbReference>
<dbReference type="GO" id="GO:0004563">
    <property type="term" value="F:beta-N-acetylhexosaminidase activity"/>
    <property type="evidence" value="ECO:0007669"/>
    <property type="project" value="UniProtKB-EC"/>
</dbReference>
<dbReference type="SUPFAM" id="SSF51445">
    <property type="entry name" value="(Trans)glycosidases"/>
    <property type="match status" value="1"/>
</dbReference>
<feature type="domain" description="Glycoside hydrolase family 3 N-terminal" evidence="6">
    <location>
        <begin position="21"/>
        <end position="299"/>
    </location>
</feature>
<evidence type="ECO:0000256" key="1">
    <source>
        <dbReference type="ARBA" id="ARBA00001231"/>
    </source>
</evidence>
<sequence>MTSRAAPRAFITGCAGARLSAQETDFLREARPWGLILFRRNVETPEQVAALVSAFRDIGGRPEAPVLIDQEGGRVQRLGPPHWPAYPPAGTFAAIAEAGEGERAVEAARLGARLMAEDLAALGINVDCVPCADLRLPEGHGIIGDRAYGATPDEVVPLARAVAEGMMSGGVLPVLKHIPGHGRARADSHLSLPVVETPRAVLEATDFEPFRRLNDLPLGMTAHVVYAAIDAERPATTSRRMIEEIIRGEIGFDGALMSDDLSMGALKGSLADRAEASFAAGCDLALHCNGDFAEMREVASRSPLLAGEAARRCEAALARLAQPHKIEQAQARARFSDMIAAS</sequence>
<dbReference type="GO" id="GO:0005975">
    <property type="term" value="P:carbohydrate metabolic process"/>
    <property type="evidence" value="ECO:0007669"/>
    <property type="project" value="InterPro"/>
</dbReference>
<evidence type="ECO:0000313" key="7">
    <source>
        <dbReference type="EMBL" id="MCS0495886.1"/>
    </source>
</evidence>
<protein>
    <recommendedName>
        <fullName evidence="3">beta-N-acetylhexosaminidase</fullName>
        <ecNumber evidence="3">3.2.1.52</ecNumber>
    </recommendedName>
</protein>
<evidence type="ECO:0000313" key="8">
    <source>
        <dbReference type="Proteomes" id="UP001151088"/>
    </source>
</evidence>
<dbReference type="Proteomes" id="UP001151088">
    <property type="component" value="Unassembled WGS sequence"/>
</dbReference>
<reference evidence="7" key="1">
    <citation type="submission" date="2022-08" db="EMBL/GenBank/DDBJ databases">
        <authorList>
            <person name="Li F."/>
        </authorList>
    </citation>
    <scope>NUCLEOTIDE SEQUENCE</scope>
    <source>
        <strain evidence="7">MQZ15Z-1</strain>
    </source>
</reference>
<gene>
    <name evidence="7" type="primary">nagZ</name>
    <name evidence="7" type="ORF">NVS89_12310</name>
</gene>
<evidence type="ECO:0000256" key="5">
    <source>
        <dbReference type="ARBA" id="ARBA00023295"/>
    </source>
</evidence>
<dbReference type="RefSeq" id="WP_258733056.1">
    <property type="nucleotide sequence ID" value="NZ_JANTHZ010000005.1"/>
</dbReference>
<dbReference type="EC" id="3.2.1.52" evidence="3"/>
<dbReference type="PANTHER" id="PTHR30480">
    <property type="entry name" value="BETA-HEXOSAMINIDASE-RELATED"/>
    <property type="match status" value="1"/>
</dbReference>
<dbReference type="InterPro" id="IPR036962">
    <property type="entry name" value="Glyco_hydro_3_N_sf"/>
</dbReference>
<dbReference type="InterPro" id="IPR050226">
    <property type="entry name" value="NagZ_Beta-hexosaminidase"/>
</dbReference>
<organism evidence="7 8">
    <name type="scientific">Ancylobacter mangrovi</name>
    <dbReference type="NCBI Taxonomy" id="2972472"/>
    <lineage>
        <taxon>Bacteria</taxon>
        <taxon>Pseudomonadati</taxon>
        <taxon>Pseudomonadota</taxon>
        <taxon>Alphaproteobacteria</taxon>
        <taxon>Hyphomicrobiales</taxon>
        <taxon>Xanthobacteraceae</taxon>
        <taxon>Ancylobacter</taxon>
    </lineage>
</organism>
<evidence type="ECO:0000256" key="3">
    <source>
        <dbReference type="ARBA" id="ARBA00012663"/>
    </source>
</evidence>
<dbReference type="Pfam" id="PF00933">
    <property type="entry name" value="Glyco_hydro_3"/>
    <property type="match status" value="1"/>
</dbReference>
<evidence type="ECO:0000256" key="2">
    <source>
        <dbReference type="ARBA" id="ARBA00005336"/>
    </source>
</evidence>
<dbReference type="InterPro" id="IPR017853">
    <property type="entry name" value="GH"/>
</dbReference>
<evidence type="ECO:0000259" key="6">
    <source>
        <dbReference type="Pfam" id="PF00933"/>
    </source>
</evidence>
<keyword evidence="8" id="KW-1185">Reference proteome</keyword>
<dbReference type="Gene3D" id="3.20.20.300">
    <property type="entry name" value="Glycoside hydrolase, family 3, N-terminal domain"/>
    <property type="match status" value="1"/>
</dbReference>
<dbReference type="PANTHER" id="PTHR30480:SF13">
    <property type="entry name" value="BETA-HEXOSAMINIDASE"/>
    <property type="match status" value="1"/>
</dbReference>
<dbReference type="EMBL" id="JANTHZ010000005">
    <property type="protein sequence ID" value="MCS0495886.1"/>
    <property type="molecule type" value="Genomic_DNA"/>
</dbReference>
<keyword evidence="5 7" id="KW-0326">Glycosidase</keyword>
<accession>A0A9X2PFA5</accession>
<evidence type="ECO:0000256" key="4">
    <source>
        <dbReference type="ARBA" id="ARBA00022801"/>
    </source>
</evidence>